<dbReference type="InterPro" id="IPR021202">
    <property type="entry name" value="Rv3654c-like"/>
</dbReference>
<reference evidence="1" key="1">
    <citation type="submission" date="2010-08" db="EMBL/GenBank/DDBJ databases">
        <authorList>
            <person name="Muzny D."/>
            <person name="Qin X."/>
            <person name="Buhay C."/>
            <person name="Dugan-Rocha S."/>
            <person name="Ding Y."/>
            <person name="Chen G."/>
            <person name="Hawes A."/>
            <person name="Holder M."/>
            <person name="Jhangiani S."/>
            <person name="Johnson A."/>
            <person name="Khan Z."/>
            <person name="Li Z."/>
            <person name="Liu W."/>
            <person name="Liu X."/>
            <person name="Perez L."/>
            <person name="Shen H."/>
            <person name="Wang Q."/>
            <person name="Watt J."/>
            <person name="Xi L."/>
            <person name="Xin Y."/>
            <person name="Zhou J."/>
            <person name="Deng J."/>
            <person name="Jiang H."/>
            <person name="Liu Y."/>
            <person name="Qu J."/>
            <person name="Song X.-Z."/>
            <person name="Zhang L."/>
            <person name="Villasana D."/>
            <person name="Johnson A."/>
            <person name="Liu J."/>
            <person name="Liyanage D."/>
            <person name="Lorensuhewa L."/>
            <person name="Robinson T."/>
            <person name="Song A."/>
            <person name="Song B.-B."/>
            <person name="Dinh H."/>
            <person name="Thornton R."/>
            <person name="Coyle M."/>
            <person name="Francisco L."/>
            <person name="Jackson L."/>
            <person name="Javaid M."/>
            <person name="Korchina V."/>
            <person name="Kovar C."/>
            <person name="Mata R."/>
            <person name="Mathew T."/>
            <person name="Ngo R."/>
            <person name="Nguyen L."/>
            <person name="Nguyen N."/>
            <person name="Okwuonu G."/>
            <person name="Ongeri F."/>
            <person name="Pham C."/>
            <person name="Simmons D."/>
            <person name="Wilczek-Boney K."/>
            <person name="Hale W."/>
            <person name="Jakkamsetti A."/>
            <person name="Pham P."/>
            <person name="Ruth R."/>
            <person name="San Lucas F."/>
            <person name="Warren J."/>
            <person name="Zhang J."/>
            <person name="Zhao Z."/>
            <person name="Zhou C."/>
            <person name="Zhu D."/>
            <person name="Lee S."/>
            <person name="Bess C."/>
            <person name="Blankenburg K."/>
            <person name="Forbes L."/>
            <person name="Fu Q."/>
            <person name="Gubbala S."/>
            <person name="Hirani K."/>
            <person name="Jayaseelan J.C."/>
            <person name="Lara F."/>
            <person name="Munidasa M."/>
            <person name="Palculict T."/>
            <person name="Patil S."/>
            <person name="Pu L.-L."/>
            <person name="Saada N."/>
            <person name="Tang L."/>
            <person name="Weissenberger G."/>
            <person name="Zhu Y."/>
            <person name="Hemphill L."/>
            <person name="Shang Y."/>
            <person name="Youmans B."/>
            <person name="Ayvaz T."/>
            <person name="Ross M."/>
            <person name="Santibanez J."/>
            <person name="Aqrawi P."/>
            <person name="Gross S."/>
            <person name="Joshi V."/>
            <person name="Fowler G."/>
            <person name="Nazareth L."/>
            <person name="Reid J."/>
            <person name="Worley K."/>
            <person name="Petrosino J."/>
            <person name="Highlander S."/>
            <person name="Gibbs R."/>
        </authorList>
    </citation>
    <scope>NUCLEOTIDE SEQUENCE [LARGE SCALE GENOMIC DNA]</scope>
    <source>
        <strain evidence="1">DSM 15272</strain>
    </source>
</reference>
<dbReference type="RefSeq" id="WP_007079450.1">
    <property type="nucleotide sequence ID" value="NZ_CM001024.1"/>
</dbReference>
<dbReference type="AlphaFoldDB" id="E2SFI6"/>
<dbReference type="Proteomes" id="UP000003111">
    <property type="component" value="Unassembled WGS sequence"/>
</dbReference>
<sequence length="118" mass="12054">MTRDRGAVSVVAVVVAVGLTVLALVLVQAASLVGVRHTAAAAADLAALAAARAASDGEDGCAAADRIADRNGAELAACRMDHAVSTVTVRVVSDPWWGWRWSAEQRARAAPVSYLSGS</sequence>
<dbReference type="EMBL" id="ACLF03000012">
    <property type="protein sequence ID" value="EFQ82087.1"/>
    <property type="molecule type" value="Genomic_DNA"/>
</dbReference>
<dbReference type="HOGENOM" id="CLU_104210_4_0_11"/>
<evidence type="ECO:0000313" key="1">
    <source>
        <dbReference type="EMBL" id="EFQ82087.1"/>
    </source>
</evidence>
<name>E2SFI6_9ACTN</name>
<comment type="caution">
    <text evidence="1">The sequence shown here is derived from an EMBL/GenBank/DDBJ whole genome shotgun (WGS) entry which is preliminary data.</text>
</comment>
<proteinExistence type="predicted"/>
<dbReference type="NCBIfam" id="TIGR03816">
    <property type="entry name" value="tadE_like_DECH"/>
    <property type="match status" value="1"/>
</dbReference>
<dbReference type="STRING" id="585531.HMPREF0063_12795"/>
<evidence type="ECO:0000313" key="2">
    <source>
        <dbReference type="Proteomes" id="UP000003111"/>
    </source>
</evidence>
<protein>
    <submittedName>
        <fullName evidence="1">TadE-like protein</fullName>
    </submittedName>
</protein>
<accession>E2SFI6</accession>
<keyword evidence="2" id="KW-1185">Reference proteome</keyword>
<organism evidence="1 2">
    <name type="scientific">Aeromicrobium marinum DSM 15272</name>
    <dbReference type="NCBI Taxonomy" id="585531"/>
    <lineage>
        <taxon>Bacteria</taxon>
        <taxon>Bacillati</taxon>
        <taxon>Actinomycetota</taxon>
        <taxon>Actinomycetes</taxon>
        <taxon>Propionibacteriales</taxon>
        <taxon>Nocardioidaceae</taxon>
        <taxon>Aeromicrobium</taxon>
    </lineage>
</organism>
<gene>
    <name evidence="1" type="ORF">HMPREF0063_12795</name>
</gene>
<dbReference type="OrthoDB" id="3748703at2"/>